<proteinExistence type="inferred from homology"/>
<dbReference type="Pfam" id="PF03055">
    <property type="entry name" value="RPE65"/>
    <property type="match status" value="1"/>
</dbReference>
<evidence type="ECO:0000256" key="5">
    <source>
        <dbReference type="PIRSR" id="PIRSR604294-1"/>
    </source>
</evidence>
<dbReference type="EMBL" id="CP016172">
    <property type="protein sequence ID" value="ANN76371.1"/>
    <property type="molecule type" value="Genomic_DNA"/>
</dbReference>
<gene>
    <name evidence="6" type="ORF">BAU07_03885</name>
</gene>
<evidence type="ECO:0000313" key="7">
    <source>
        <dbReference type="Proteomes" id="UP000091926"/>
    </source>
</evidence>
<feature type="binding site" evidence="5">
    <location>
        <position position="440"/>
    </location>
    <ligand>
        <name>Fe cation</name>
        <dbReference type="ChEBI" id="CHEBI:24875"/>
        <note>catalytic</note>
    </ligand>
</feature>
<dbReference type="Proteomes" id="UP000091926">
    <property type="component" value="Chromosome"/>
</dbReference>
<dbReference type="RefSeq" id="WP_066654307.1">
    <property type="nucleotide sequence ID" value="NZ_CBCSCL010000010.1"/>
</dbReference>
<evidence type="ECO:0000256" key="2">
    <source>
        <dbReference type="ARBA" id="ARBA00022723"/>
    </source>
</evidence>
<dbReference type="InterPro" id="IPR004294">
    <property type="entry name" value="Carotenoid_Oase"/>
</dbReference>
<feature type="binding site" evidence="5">
    <location>
        <position position="267"/>
    </location>
    <ligand>
        <name>Fe cation</name>
        <dbReference type="ChEBI" id="CHEBI:24875"/>
        <note>catalytic</note>
    </ligand>
</feature>
<dbReference type="PANTHER" id="PTHR10543">
    <property type="entry name" value="BETA-CAROTENE DIOXYGENASE"/>
    <property type="match status" value="1"/>
</dbReference>
<name>A0A193GA73_9BORD</name>
<dbReference type="GO" id="GO:0010436">
    <property type="term" value="F:carotenoid dioxygenase activity"/>
    <property type="evidence" value="ECO:0007669"/>
    <property type="project" value="TreeGrafter"/>
</dbReference>
<evidence type="ECO:0000256" key="1">
    <source>
        <dbReference type="ARBA" id="ARBA00006787"/>
    </source>
</evidence>
<reference evidence="6 7" key="1">
    <citation type="submission" date="2016-06" db="EMBL/GenBank/DDBJ databases">
        <title>Complete genome sequences of Bordetella bronchialis and Bordetella flabilis.</title>
        <authorList>
            <person name="LiPuma J.J."/>
            <person name="Spilker T."/>
        </authorList>
    </citation>
    <scope>NUCLEOTIDE SEQUENCE [LARGE SCALE GENOMIC DNA]</scope>
    <source>
        <strain evidence="6 7">AU10664</strain>
    </source>
</reference>
<comment type="cofactor">
    <cofactor evidence="5">
        <name>Fe(2+)</name>
        <dbReference type="ChEBI" id="CHEBI:29033"/>
    </cofactor>
    <text evidence="5">Binds 1 Fe(2+) ion per subunit.</text>
</comment>
<evidence type="ECO:0000256" key="3">
    <source>
        <dbReference type="ARBA" id="ARBA00023002"/>
    </source>
</evidence>
<evidence type="ECO:0000256" key="4">
    <source>
        <dbReference type="ARBA" id="ARBA00023004"/>
    </source>
</evidence>
<dbReference type="PANTHER" id="PTHR10543:SF89">
    <property type="entry name" value="CAROTENOID 9,10(9',10')-CLEAVAGE DIOXYGENASE 1"/>
    <property type="match status" value="1"/>
</dbReference>
<accession>A0A193GA73</accession>
<sequence>MQWTSPNPFLTGAYQPVFDERNDVDLRVRGKIPDGLDGVFMRNGPNPQFEPDPHYAYPFDGTGMVHAVYLDNGAARYRNRWVLTDELARERAAGRRLFNSTFSAPPHANLANTNIVHHGGRYLALYEGGAPYEMDRELATVGRYDYQGALPDVMSAHPKADPVTGELLSVQYDLDTGMLHYLRACRNGTLDRRVAFPAPWPAMVHDIAITQRYVVAILGPFVFDFSGKGPPASWQPGRGARVALIPRDAHEASQVKWISAPPFFNWHIVNAYEEDGRIELVLPWYESFSLGAPAKRLELHRLTVHIDQGRVEDRVLDDRPCEFGRINDAYLGRNARYGYVGLRDPYPQQPAQPGAFEAIARYDLASGQKVVHRFAPGMTACEPVFAADPQGSREEDGYILTFVHDAGSETGLFLILDARNLSGEPVATIALPRRVPAGLHGSWIAD</sequence>
<keyword evidence="4 5" id="KW-0408">Iron</keyword>
<dbReference type="OrthoDB" id="6636843at2"/>
<keyword evidence="2 5" id="KW-0479">Metal-binding</keyword>
<dbReference type="GO" id="GO:0046872">
    <property type="term" value="F:metal ion binding"/>
    <property type="evidence" value="ECO:0007669"/>
    <property type="project" value="UniProtKB-KW"/>
</dbReference>
<keyword evidence="7" id="KW-1185">Reference proteome</keyword>
<feature type="binding site" evidence="5">
    <location>
        <position position="157"/>
    </location>
    <ligand>
        <name>Fe cation</name>
        <dbReference type="ChEBI" id="CHEBI:24875"/>
        <note>catalytic</note>
    </ligand>
</feature>
<evidence type="ECO:0000313" key="6">
    <source>
        <dbReference type="EMBL" id="ANN76371.1"/>
    </source>
</evidence>
<keyword evidence="3" id="KW-0560">Oxidoreductase</keyword>
<dbReference type="KEGG" id="bfz:BAU07_03885"/>
<organism evidence="6 7">
    <name type="scientific">Bordetella flabilis</name>
    <dbReference type="NCBI Taxonomy" id="463014"/>
    <lineage>
        <taxon>Bacteria</taxon>
        <taxon>Pseudomonadati</taxon>
        <taxon>Pseudomonadota</taxon>
        <taxon>Betaproteobacteria</taxon>
        <taxon>Burkholderiales</taxon>
        <taxon>Alcaligenaceae</taxon>
        <taxon>Bordetella</taxon>
    </lineage>
</organism>
<dbReference type="GO" id="GO:0016121">
    <property type="term" value="P:carotene catabolic process"/>
    <property type="evidence" value="ECO:0007669"/>
    <property type="project" value="TreeGrafter"/>
</dbReference>
<dbReference type="STRING" id="463014.BAU07_03885"/>
<dbReference type="AlphaFoldDB" id="A0A193GA73"/>
<protein>
    <submittedName>
        <fullName evidence="6">Uncharacterized protein</fullName>
    </submittedName>
</protein>
<comment type="similarity">
    <text evidence="1">Belongs to the carotenoid oxygenase family.</text>
</comment>
<feature type="binding site" evidence="5">
    <location>
        <position position="205"/>
    </location>
    <ligand>
        <name>Fe cation</name>
        <dbReference type="ChEBI" id="CHEBI:24875"/>
        <note>catalytic</note>
    </ligand>
</feature>